<dbReference type="InterPro" id="IPR006652">
    <property type="entry name" value="Kelch_1"/>
</dbReference>
<keyword evidence="4" id="KW-0413">Isomerase</keyword>
<evidence type="ECO:0000256" key="3">
    <source>
        <dbReference type="SAM" id="Phobius"/>
    </source>
</evidence>
<dbReference type="Proteomes" id="UP001208689">
    <property type="component" value="Chromosome"/>
</dbReference>
<keyword evidence="1" id="KW-0880">Kelch repeat</keyword>
<dbReference type="PANTHER" id="PTHR46093">
    <property type="entry name" value="ACYL-COA-BINDING DOMAIN-CONTAINING PROTEIN 5"/>
    <property type="match status" value="1"/>
</dbReference>
<dbReference type="GO" id="GO:0016853">
    <property type="term" value="F:isomerase activity"/>
    <property type="evidence" value="ECO:0007669"/>
    <property type="project" value="UniProtKB-KW"/>
</dbReference>
<dbReference type="EMBL" id="CP104013">
    <property type="protein sequence ID" value="UYP48833.1"/>
    <property type="molecule type" value="Genomic_DNA"/>
</dbReference>
<dbReference type="Pfam" id="PF01344">
    <property type="entry name" value="Kelch_1"/>
    <property type="match status" value="1"/>
</dbReference>
<organism evidence="4 5">
    <name type="scientific">Candidatus Lokiarchaeum ossiferum</name>
    <dbReference type="NCBI Taxonomy" id="2951803"/>
    <lineage>
        <taxon>Archaea</taxon>
        <taxon>Promethearchaeati</taxon>
        <taxon>Promethearchaeota</taxon>
        <taxon>Promethearchaeia</taxon>
        <taxon>Promethearchaeales</taxon>
        <taxon>Promethearchaeaceae</taxon>
        <taxon>Candidatus Lokiarchaeum</taxon>
    </lineage>
</organism>
<protein>
    <submittedName>
        <fullName evidence="4">N-acetylneuraminate epimerase</fullName>
        <ecNumber evidence="4">5.1.3.24</ecNumber>
    </submittedName>
</protein>
<evidence type="ECO:0000256" key="1">
    <source>
        <dbReference type="ARBA" id="ARBA00022441"/>
    </source>
</evidence>
<gene>
    <name evidence="4" type="ORF">NEF87_005118</name>
</gene>
<dbReference type="InterPro" id="IPR015915">
    <property type="entry name" value="Kelch-typ_b-propeller"/>
</dbReference>
<evidence type="ECO:0000256" key="2">
    <source>
        <dbReference type="ARBA" id="ARBA00022737"/>
    </source>
</evidence>
<evidence type="ECO:0000313" key="5">
    <source>
        <dbReference type="Proteomes" id="UP001208689"/>
    </source>
</evidence>
<dbReference type="EC" id="5.1.3.24" evidence="4"/>
<keyword evidence="3" id="KW-0472">Membrane</keyword>
<keyword evidence="2" id="KW-0677">Repeat</keyword>
<name>A0ABY6HZ84_9ARCH</name>
<reference evidence="4" key="1">
    <citation type="submission" date="2022-09" db="EMBL/GenBank/DDBJ databases">
        <title>Actin cytoskeleton and complex cell architecture in an #Asgard archaeon.</title>
        <authorList>
            <person name="Ponce Toledo R.I."/>
            <person name="Schleper C."/>
            <person name="Rodrigues Oliveira T."/>
            <person name="Wollweber F."/>
            <person name="Xu J."/>
            <person name="Rittmann S."/>
            <person name="Klingl A."/>
            <person name="Pilhofer M."/>
        </authorList>
    </citation>
    <scope>NUCLEOTIDE SEQUENCE</scope>
    <source>
        <strain evidence="4">B-35</strain>
    </source>
</reference>
<dbReference type="PANTHER" id="PTHR46093:SF18">
    <property type="entry name" value="FIBRONECTIN TYPE-III DOMAIN-CONTAINING PROTEIN"/>
    <property type="match status" value="1"/>
</dbReference>
<sequence length="368" mass="42430">MKSNKICIEISLLILISTFPHFQINFANAEQNSLPCPRTAHSMVYLSQSDQIFLFGGRENQSSNGVLDDTWIFDCKTNKWQEISGDINPGPTSHHGMAYDSTNNRVILYSGTAMWEFSVESNLWRKLNLSSSPPSRTDAGFTFDEKRFQILLFGGFQIDTKLGDLWSFNCSTDSWTQLNQTGAKPSGRYGASLMYSVNLDRVYLVGGRPYSSDYCDIWILNPNNNSWQEIPIDEKGPSKRYWMGACFDQKHDKIVFFSGSGSYPFLEEITWIFNCRTESWSELKRLNKPKMRMVHQMVYIESSNKIFLFGGGNPEDMNQPFGDQWYYNTNLKLWREVKKVNLPFFLISIGVSVTFVAITLIIYKKRMR</sequence>
<keyword evidence="5" id="KW-1185">Reference proteome</keyword>
<evidence type="ECO:0000313" key="4">
    <source>
        <dbReference type="EMBL" id="UYP48833.1"/>
    </source>
</evidence>
<accession>A0ABY6HZ84</accession>
<dbReference type="SUPFAM" id="SSF117281">
    <property type="entry name" value="Kelch motif"/>
    <property type="match status" value="1"/>
</dbReference>
<keyword evidence="3" id="KW-1133">Transmembrane helix</keyword>
<feature type="transmembrane region" description="Helical" evidence="3">
    <location>
        <begin position="342"/>
        <end position="363"/>
    </location>
</feature>
<dbReference type="Gene3D" id="2.120.10.80">
    <property type="entry name" value="Kelch-type beta propeller"/>
    <property type="match status" value="2"/>
</dbReference>
<proteinExistence type="predicted"/>
<keyword evidence="3" id="KW-0812">Transmembrane</keyword>
<dbReference type="Pfam" id="PF24681">
    <property type="entry name" value="Kelch_KLHDC2_KLHL20_DRC7"/>
    <property type="match status" value="1"/>
</dbReference>